<protein>
    <submittedName>
        <fullName evidence="7">Uncharacterized protein</fullName>
    </submittedName>
</protein>
<dbReference type="Pfam" id="PF04819">
    <property type="entry name" value="DUF716"/>
    <property type="match status" value="1"/>
</dbReference>
<dbReference type="PANTHER" id="PTHR46285:SF3">
    <property type="entry name" value="PROTEINASE INHIBITOR I4, SERPIN (DUF716)"/>
    <property type="match status" value="1"/>
</dbReference>
<feature type="transmembrane region" description="Helical" evidence="6">
    <location>
        <begin position="152"/>
        <end position="173"/>
    </location>
</feature>
<organism evidence="7 8">
    <name type="scientific">Ceratodon purpureus</name>
    <name type="common">Fire moss</name>
    <name type="synonym">Dicranum purpureum</name>
    <dbReference type="NCBI Taxonomy" id="3225"/>
    <lineage>
        <taxon>Eukaryota</taxon>
        <taxon>Viridiplantae</taxon>
        <taxon>Streptophyta</taxon>
        <taxon>Embryophyta</taxon>
        <taxon>Bryophyta</taxon>
        <taxon>Bryophytina</taxon>
        <taxon>Bryopsida</taxon>
        <taxon>Dicranidae</taxon>
        <taxon>Pseudoditrichales</taxon>
        <taxon>Ditrichaceae</taxon>
        <taxon>Ceratodon</taxon>
    </lineage>
</organism>
<dbReference type="EMBL" id="CM026422">
    <property type="protein sequence ID" value="KAG0587531.1"/>
    <property type="molecule type" value="Genomic_DNA"/>
</dbReference>
<feature type="transmembrane region" description="Helical" evidence="6">
    <location>
        <begin position="121"/>
        <end position="140"/>
    </location>
</feature>
<evidence type="ECO:0000256" key="6">
    <source>
        <dbReference type="SAM" id="Phobius"/>
    </source>
</evidence>
<comment type="subcellular location">
    <subcellularLocation>
        <location evidence="1">Membrane</location>
        <topology evidence="1">Multi-pass membrane protein</topology>
    </subcellularLocation>
</comment>
<keyword evidence="3 6" id="KW-0812">Transmembrane</keyword>
<sequence length="319" mass="35692">MGTSVGHILSGAGFLLLGLWHLYNAVAAQPKNFKTRTWFPPRGLSHRLRHAELYFIMLGSCLSIAAELFICPAAHQPWADDWSIPAYHLNNFEHSTIALFMLIYAALALVVDVTQLHVPQGWLHGLAAIALSQELLLFHFHSADHMGLEGHYYWLLQLPIAVSILCLVAEIAIRNLPVITILRSVAILFQGTWIIQMGMVLWTPSLLPKDCAMVKTELSETVRCATDAATHQAKALVNLQFSWHLAAIMVFTGALFYLLSALTKRRMIYQHLDVVENSDPERFKIVDDVDLEHGNSPTCGTSHTSMEMQTMVDALDLDR</sequence>
<dbReference type="GO" id="GO:0016020">
    <property type="term" value="C:membrane"/>
    <property type="evidence" value="ECO:0007669"/>
    <property type="project" value="UniProtKB-SubCell"/>
</dbReference>
<comment type="similarity">
    <text evidence="2">Belongs to the TMEM45 family.</text>
</comment>
<evidence type="ECO:0000256" key="1">
    <source>
        <dbReference type="ARBA" id="ARBA00004141"/>
    </source>
</evidence>
<comment type="caution">
    <text evidence="7">The sequence shown here is derived from an EMBL/GenBank/DDBJ whole genome shotgun (WGS) entry which is preliminary data.</text>
</comment>
<keyword evidence="5 6" id="KW-0472">Membrane</keyword>
<evidence type="ECO:0000256" key="4">
    <source>
        <dbReference type="ARBA" id="ARBA00022989"/>
    </source>
</evidence>
<evidence type="ECO:0000256" key="5">
    <source>
        <dbReference type="ARBA" id="ARBA00023136"/>
    </source>
</evidence>
<evidence type="ECO:0000313" key="7">
    <source>
        <dbReference type="EMBL" id="KAG0587531.1"/>
    </source>
</evidence>
<dbReference type="PANTHER" id="PTHR46285">
    <property type="entry name" value="PROTEINASE INHIBITOR I4, SERPIN (DUF716)-RELATED"/>
    <property type="match status" value="1"/>
</dbReference>
<evidence type="ECO:0000313" key="8">
    <source>
        <dbReference type="Proteomes" id="UP000822688"/>
    </source>
</evidence>
<keyword evidence="4 6" id="KW-1133">Transmembrane helix</keyword>
<feature type="transmembrane region" description="Helical" evidence="6">
    <location>
        <begin position="95"/>
        <end position="114"/>
    </location>
</feature>
<dbReference type="InterPro" id="IPR006904">
    <property type="entry name" value="DUF716"/>
</dbReference>
<dbReference type="AlphaFoldDB" id="A0A8T0IXV6"/>
<name>A0A8T0IXV6_CERPU</name>
<reference evidence="7" key="1">
    <citation type="submission" date="2020-06" db="EMBL/GenBank/DDBJ databases">
        <title>WGS assembly of Ceratodon purpureus strain R40.</title>
        <authorList>
            <person name="Carey S.B."/>
            <person name="Jenkins J."/>
            <person name="Shu S."/>
            <person name="Lovell J.T."/>
            <person name="Sreedasyam A."/>
            <person name="Maumus F."/>
            <person name="Tiley G.P."/>
            <person name="Fernandez-Pozo N."/>
            <person name="Barry K."/>
            <person name="Chen C."/>
            <person name="Wang M."/>
            <person name="Lipzen A."/>
            <person name="Daum C."/>
            <person name="Saski C.A."/>
            <person name="Payton A.C."/>
            <person name="Mcbreen J.C."/>
            <person name="Conrad R.E."/>
            <person name="Kollar L.M."/>
            <person name="Olsson S."/>
            <person name="Huttunen S."/>
            <person name="Landis J.B."/>
            <person name="Wickett N.J."/>
            <person name="Johnson M.G."/>
            <person name="Rensing S.A."/>
            <person name="Grimwood J."/>
            <person name="Schmutz J."/>
            <person name="Mcdaniel S.F."/>
        </authorList>
    </citation>
    <scope>NUCLEOTIDE SEQUENCE</scope>
    <source>
        <strain evidence="7">R40</strain>
    </source>
</reference>
<gene>
    <name evidence="7" type="ORF">KC19_2G171600</name>
</gene>
<feature type="transmembrane region" description="Helical" evidence="6">
    <location>
        <begin position="53"/>
        <end position="75"/>
    </location>
</feature>
<dbReference type="Proteomes" id="UP000822688">
    <property type="component" value="Chromosome 2"/>
</dbReference>
<feature type="transmembrane region" description="Helical" evidence="6">
    <location>
        <begin position="6"/>
        <end position="26"/>
    </location>
</feature>
<accession>A0A8T0IXV6</accession>
<feature type="transmembrane region" description="Helical" evidence="6">
    <location>
        <begin position="185"/>
        <end position="203"/>
    </location>
</feature>
<feature type="transmembrane region" description="Helical" evidence="6">
    <location>
        <begin position="241"/>
        <end position="262"/>
    </location>
</feature>
<evidence type="ECO:0000256" key="3">
    <source>
        <dbReference type="ARBA" id="ARBA00022692"/>
    </source>
</evidence>
<proteinExistence type="inferred from homology"/>
<keyword evidence="8" id="KW-1185">Reference proteome</keyword>
<evidence type="ECO:0000256" key="2">
    <source>
        <dbReference type="ARBA" id="ARBA00006948"/>
    </source>
</evidence>